<evidence type="ECO:0000313" key="1">
    <source>
        <dbReference type="EMBL" id="KAI5682070.1"/>
    </source>
</evidence>
<comment type="caution">
    <text evidence="1">The sequence shown here is derived from an EMBL/GenBank/DDBJ whole genome shotgun (WGS) entry which is preliminary data.</text>
</comment>
<proteinExistence type="predicted"/>
<dbReference type="EMBL" id="CM044701">
    <property type="protein sequence ID" value="KAI5682070.1"/>
    <property type="molecule type" value="Genomic_DNA"/>
</dbReference>
<gene>
    <name evidence="1" type="ORF">M9H77_03298</name>
</gene>
<keyword evidence="2" id="KW-1185">Reference proteome</keyword>
<accession>A0ACC0CAW3</accession>
<organism evidence="1 2">
    <name type="scientific">Catharanthus roseus</name>
    <name type="common">Madagascar periwinkle</name>
    <name type="synonym">Vinca rosea</name>
    <dbReference type="NCBI Taxonomy" id="4058"/>
    <lineage>
        <taxon>Eukaryota</taxon>
        <taxon>Viridiplantae</taxon>
        <taxon>Streptophyta</taxon>
        <taxon>Embryophyta</taxon>
        <taxon>Tracheophyta</taxon>
        <taxon>Spermatophyta</taxon>
        <taxon>Magnoliopsida</taxon>
        <taxon>eudicotyledons</taxon>
        <taxon>Gunneridae</taxon>
        <taxon>Pentapetalae</taxon>
        <taxon>asterids</taxon>
        <taxon>lamiids</taxon>
        <taxon>Gentianales</taxon>
        <taxon>Apocynaceae</taxon>
        <taxon>Rauvolfioideae</taxon>
        <taxon>Vinceae</taxon>
        <taxon>Catharanthinae</taxon>
        <taxon>Catharanthus</taxon>
    </lineage>
</organism>
<protein>
    <submittedName>
        <fullName evidence="1">Uncharacterized protein</fullName>
    </submittedName>
</protein>
<dbReference type="Proteomes" id="UP001060085">
    <property type="component" value="Linkage Group LG01"/>
</dbReference>
<sequence length="180" mass="20972">MESLFYSYCVREEEMFQLVSNSFSYTSSLIKQALRIRYGVENHEGQGQGVAKVKFIEPSIVKQAPKVKEFLHATIEAKEVVDIHVEKKISSEDSCDNMNEKSIEKEEVSKEKENALEKSERVKENECFIEKLESVKQEQREKEIVVLEKREEVNFYANETNSFFTSESLYVQNFEDSSKV</sequence>
<reference evidence="2" key="1">
    <citation type="journal article" date="2023" name="Nat. Plants">
        <title>Single-cell RNA sequencing provides a high-resolution roadmap for understanding the multicellular compartmentation of specialized metabolism.</title>
        <authorList>
            <person name="Sun S."/>
            <person name="Shen X."/>
            <person name="Li Y."/>
            <person name="Li Y."/>
            <person name="Wang S."/>
            <person name="Li R."/>
            <person name="Zhang H."/>
            <person name="Shen G."/>
            <person name="Guo B."/>
            <person name="Wei J."/>
            <person name="Xu J."/>
            <person name="St-Pierre B."/>
            <person name="Chen S."/>
            <person name="Sun C."/>
        </authorList>
    </citation>
    <scope>NUCLEOTIDE SEQUENCE [LARGE SCALE GENOMIC DNA]</scope>
</reference>
<evidence type="ECO:0000313" key="2">
    <source>
        <dbReference type="Proteomes" id="UP001060085"/>
    </source>
</evidence>
<name>A0ACC0CAW3_CATRO</name>